<keyword evidence="3" id="KW-1185">Reference proteome</keyword>
<proteinExistence type="predicted"/>
<feature type="region of interest" description="Disordered" evidence="1">
    <location>
        <begin position="630"/>
        <end position="657"/>
    </location>
</feature>
<sequence>MACQLFWDISFAASAGDIFYYNSDNSCLGVPSYVNGSNCGTWPPASVAPSATFLWNPPAGSPVSATCLPPLYTPENYGTTIYSTLPCEVPNSVFTTTGVATYQYATDSTGGMSSIIWTIGPPPASNATISTSMTSVIPSYVLATSTMTLTNTFYSTISGSSTATTTLTTTVTTITSTFTSTTGVVTVPAKRGLSPLEQRQNCMAEGAVGSYPRNLNPSGLTRTITLYQGTSTFVTTLNPLAYAASTGAVTSWMNSTETVIVSATANATVETDVASTVTTTSSSSSSFSSTTITTSSSSTTTTSATTYGPYYITVSAAGTTYSTTLPKRAAATAAPAVEKRQLITEGYVGLADSDGTVGIVTDTTDALEFWVINGELLAMVGGSDLYTYTELSIIADPGYETWVLQDSPPASDSIATEWTGLDLDAISWQNDAFGALGLAQMCAGDPLDTQSDTPVINFWYDTSLDPPGGSCVLIDSNVIAVGPQPSSTTVVTEMVTVTSVSTITGAPSTTYVCNNGGVCPQSCEYDTNLLTTSVCSTASDGLSTCQACLMSTPAPVIATDLAWVTSTVQGPCASPPCPASVVTQWNNAGTPCNDNTVTVWGNNNAGGGGGGVATAATDVATAAANTYVASDSSNNSSTATSKTSTRTGTPTASPSVGLAGKVEVRSGSAMALVFVAGALAIFA</sequence>
<gene>
    <name evidence="2" type="ORF">TWF694_000363</name>
</gene>
<dbReference type="Proteomes" id="UP001365542">
    <property type="component" value="Unassembled WGS sequence"/>
</dbReference>
<evidence type="ECO:0000256" key="1">
    <source>
        <dbReference type="SAM" id="MobiDB-lite"/>
    </source>
</evidence>
<comment type="caution">
    <text evidence="2">The sequence shown here is derived from an EMBL/GenBank/DDBJ whole genome shotgun (WGS) entry which is preliminary data.</text>
</comment>
<accession>A0AAV9XQ47</accession>
<dbReference type="AlphaFoldDB" id="A0AAV9XQ47"/>
<dbReference type="EMBL" id="JAVHJO010000001">
    <property type="protein sequence ID" value="KAK6543621.1"/>
    <property type="molecule type" value="Genomic_DNA"/>
</dbReference>
<protein>
    <submittedName>
        <fullName evidence="2">Uncharacterized protein</fullName>
    </submittedName>
</protein>
<evidence type="ECO:0000313" key="3">
    <source>
        <dbReference type="Proteomes" id="UP001365542"/>
    </source>
</evidence>
<organism evidence="2 3">
    <name type="scientific">Orbilia ellipsospora</name>
    <dbReference type="NCBI Taxonomy" id="2528407"/>
    <lineage>
        <taxon>Eukaryota</taxon>
        <taxon>Fungi</taxon>
        <taxon>Dikarya</taxon>
        <taxon>Ascomycota</taxon>
        <taxon>Pezizomycotina</taxon>
        <taxon>Orbiliomycetes</taxon>
        <taxon>Orbiliales</taxon>
        <taxon>Orbiliaceae</taxon>
        <taxon>Orbilia</taxon>
    </lineage>
</organism>
<feature type="compositionally biased region" description="Low complexity" evidence="1">
    <location>
        <begin position="630"/>
        <end position="655"/>
    </location>
</feature>
<reference evidence="2 3" key="1">
    <citation type="submission" date="2019-10" db="EMBL/GenBank/DDBJ databases">
        <authorList>
            <person name="Palmer J.M."/>
        </authorList>
    </citation>
    <scope>NUCLEOTIDE SEQUENCE [LARGE SCALE GENOMIC DNA]</scope>
    <source>
        <strain evidence="2 3">TWF694</strain>
    </source>
</reference>
<name>A0AAV9XQ47_9PEZI</name>
<evidence type="ECO:0000313" key="2">
    <source>
        <dbReference type="EMBL" id="KAK6543621.1"/>
    </source>
</evidence>